<feature type="transmembrane region" description="Helical" evidence="1">
    <location>
        <begin position="202"/>
        <end position="219"/>
    </location>
</feature>
<keyword evidence="1" id="KW-0812">Transmembrane</keyword>
<dbReference type="GO" id="GO:0005524">
    <property type="term" value="F:ATP binding"/>
    <property type="evidence" value="ECO:0007669"/>
    <property type="project" value="UniProtKB-KW"/>
</dbReference>
<dbReference type="CDD" id="cd16935">
    <property type="entry name" value="HATPase_AgrC-ComD-like"/>
    <property type="match status" value="1"/>
</dbReference>
<dbReference type="InterPro" id="IPR032834">
    <property type="entry name" value="NatK-like_C"/>
</dbReference>
<dbReference type="RefSeq" id="WP_349231442.1">
    <property type="nucleotide sequence ID" value="NZ_JBBMFK010000008.1"/>
</dbReference>
<keyword evidence="4" id="KW-1185">Reference proteome</keyword>
<feature type="transmembrane region" description="Helical" evidence="1">
    <location>
        <begin position="47"/>
        <end position="68"/>
    </location>
</feature>
<keyword evidence="3" id="KW-0067">ATP-binding</keyword>
<feature type="transmembrane region" description="Helical" evidence="1">
    <location>
        <begin position="167"/>
        <end position="187"/>
    </location>
</feature>
<dbReference type="Proteomes" id="UP001464378">
    <property type="component" value="Unassembled WGS sequence"/>
</dbReference>
<evidence type="ECO:0000313" key="4">
    <source>
        <dbReference type="Proteomes" id="UP001464378"/>
    </source>
</evidence>
<feature type="transmembrane region" description="Helical" evidence="1">
    <location>
        <begin position="74"/>
        <end position="91"/>
    </location>
</feature>
<comment type="caution">
    <text evidence="3">The sequence shown here is derived from an EMBL/GenBank/DDBJ whole genome shotgun (WGS) entry which is preliminary data.</text>
</comment>
<dbReference type="EMBL" id="JBBMFK010000008">
    <property type="protein sequence ID" value="MEQ2443125.1"/>
    <property type="molecule type" value="Genomic_DNA"/>
</dbReference>
<proteinExistence type="predicted"/>
<feature type="transmembrane region" description="Helical" evidence="1">
    <location>
        <begin position="131"/>
        <end position="155"/>
    </location>
</feature>
<sequence length="444" mass="51265">MDGDSAVNLLIRGLDSIQSYQFRLFWAELLFFVHLPRRRLFGLRALVWLPFLLLPLCFDNGFDSAFFIVHNYTWSFLVWFVYSVFAMAFCHRLDAEQLVYISVVAYSMQNLFASMKYFLLYRFFSVSSLLFQSLTLVLMLALYALFYLTFVRSWVHKFRLELRINKMYLLVSAIAILLILNVLNSYMQNTSLDLFTLSNNCLLFSICTALIVLLLAGVYDRSYAQYEKDTMRQLLLEQEKQRSLSERTIAMINMKCHDMKHQLLALGRKESGASDGTYMRETLDSIQIYDSFFKTGNKYLDLILTEKSLLCQSEKISLTCTVDGAALDFMSPTDIYSFFGNALDNAIECQQRCPEDRRSISVSVCRQNGGFVSIVIKNYSERQPEFWNGLPRTSKGDKSLHGFGTKSMHYIIHDLYGGNLLMRQEGDAFIVSALLSVDAKRREP</sequence>
<keyword evidence="3" id="KW-0547">Nucleotide-binding</keyword>
<accession>A0ABV1E748</accession>
<dbReference type="Gene3D" id="3.30.565.10">
    <property type="entry name" value="Histidine kinase-like ATPase, C-terminal domain"/>
    <property type="match status" value="1"/>
</dbReference>
<dbReference type="InterPro" id="IPR036890">
    <property type="entry name" value="HATPase_C_sf"/>
</dbReference>
<name>A0ABV1E748_9FIRM</name>
<feature type="transmembrane region" description="Helical" evidence="1">
    <location>
        <begin position="98"/>
        <end position="119"/>
    </location>
</feature>
<evidence type="ECO:0000256" key="1">
    <source>
        <dbReference type="SAM" id="Phobius"/>
    </source>
</evidence>
<gene>
    <name evidence="3" type="ORF">WMO64_06550</name>
</gene>
<keyword evidence="1" id="KW-1133">Transmembrane helix</keyword>
<organism evidence="3 4">
    <name type="scientific">Pseudoflavonifractor intestinihominis</name>
    <dbReference type="NCBI Taxonomy" id="3133171"/>
    <lineage>
        <taxon>Bacteria</taxon>
        <taxon>Bacillati</taxon>
        <taxon>Bacillota</taxon>
        <taxon>Clostridia</taxon>
        <taxon>Eubacteriales</taxon>
        <taxon>Oscillospiraceae</taxon>
        <taxon>Pseudoflavonifractor</taxon>
    </lineage>
</organism>
<keyword evidence="1" id="KW-0472">Membrane</keyword>
<dbReference type="Pfam" id="PF14501">
    <property type="entry name" value="HATPase_c_5"/>
    <property type="match status" value="1"/>
</dbReference>
<reference evidence="3 4" key="1">
    <citation type="submission" date="2024-03" db="EMBL/GenBank/DDBJ databases">
        <title>Human intestinal bacterial collection.</title>
        <authorList>
            <person name="Pauvert C."/>
            <person name="Hitch T.C.A."/>
            <person name="Clavel T."/>
        </authorList>
    </citation>
    <scope>NUCLEOTIDE SEQUENCE [LARGE SCALE GENOMIC DNA]</scope>
    <source>
        <strain evidence="3 4">CLA-AP-H29</strain>
    </source>
</reference>
<evidence type="ECO:0000313" key="3">
    <source>
        <dbReference type="EMBL" id="MEQ2443125.1"/>
    </source>
</evidence>
<evidence type="ECO:0000259" key="2">
    <source>
        <dbReference type="Pfam" id="PF14501"/>
    </source>
</evidence>
<feature type="domain" description="Sensor histidine kinase NatK-like C-terminal" evidence="2">
    <location>
        <begin position="330"/>
        <end position="434"/>
    </location>
</feature>
<protein>
    <submittedName>
        <fullName evidence="3">ATP-binding protein</fullName>
    </submittedName>
</protein>